<gene>
    <name evidence="2" type="ORF">B0H64DRAFT_408384</name>
</gene>
<dbReference type="InterPro" id="IPR036388">
    <property type="entry name" value="WH-like_DNA-bd_sf"/>
</dbReference>
<dbReference type="GeneID" id="87841596"/>
<reference evidence="2" key="2">
    <citation type="submission" date="2023-06" db="EMBL/GenBank/DDBJ databases">
        <authorList>
            <consortium name="Lawrence Berkeley National Laboratory"/>
            <person name="Haridas S."/>
            <person name="Hensen N."/>
            <person name="Bonometti L."/>
            <person name="Westerberg I."/>
            <person name="Brannstrom I.O."/>
            <person name="Guillou S."/>
            <person name="Cros-Aarteil S."/>
            <person name="Calhoun S."/>
            <person name="Kuo A."/>
            <person name="Mondo S."/>
            <person name="Pangilinan J."/>
            <person name="Riley R."/>
            <person name="Labutti K."/>
            <person name="Andreopoulos B."/>
            <person name="Lipzen A."/>
            <person name="Chen C."/>
            <person name="Yanf M."/>
            <person name="Daum C."/>
            <person name="Ng V."/>
            <person name="Clum A."/>
            <person name="Steindorff A."/>
            <person name="Ohm R."/>
            <person name="Martin F."/>
            <person name="Silar P."/>
            <person name="Natvig D."/>
            <person name="Lalanne C."/>
            <person name="Gautier V."/>
            <person name="Ament-Velasquez S.L."/>
            <person name="Kruys A."/>
            <person name="Hutchinson M.I."/>
            <person name="Powell A.J."/>
            <person name="Barry K."/>
            <person name="Miller A.N."/>
            <person name="Grigoriev I.V."/>
            <person name="Debuchy R."/>
            <person name="Gladieux P."/>
            <person name="Thoren M.H."/>
            <person name="Johannesson H."/>
        </authorList>
    </citation>
    <scope>NUCLEOTIDE SEQUENCE</scope>
    <source>
        <strain evidence="2">CBS 168.71</strain>
    </source>
</reference>
<keyword evidence="3" id="KW-1185">Reference proteome</keyword>
<dbReference type="InterPro" id="IPR009057">
    <property type="entry name" value="Homeodomain-like_sf"/>
</dbReference>
<feature type="chain" id="PRO_5041950679" evidence="1">
    <location>
        <begin position="19"/>
        <end position="112"/>
    </location>
</feature>
<comment type="caution">
    <text evidence="2">The sequence shown here is derived from an EMBL/GenBank/DDBJ whole genome shotgun (WGS) entry which is preliminary data.</text>
</comment>
<dbReference type="Gene3D" id="1.10.10.10">
    <property type="entry name" value="Winged helix-like DNA-binding domain superfamily/Winged helix DNA-binding domain"/>
    <property type="match status" value="1"/>
</dbReference>
<dbReference type="AlphaFoldDB" id="A0AAE0H8G6"/>
<protein>
    <submittedName>
        <fullName evidence="2">Uncharacterized protein</fullName>
    </submittedName>
</protein>
<dbReference type="Proteomes" id="UP001278766">
    <property type="component" value="Unassembled WGS sequence"/>
</dbReference>
<dbReference type="SUPFAM" id="SSF46689">
    <property type="entry name" value="Homeodomain-like"/>
    <property type="match status" value="1"/>
</dbReference>
<name>A0AAE0H8G6_9PEZI</name>
<keyword evidence="1" id="KW-0732">Signal</keyword>
<accession>A0AAE0H8G6</accession>
<dbReference type="RefSeq" id="XP_062655423.1">
    <property type="nucleotide sequence ID" value="XM_062804648.1"/>
</dbReference>
<proteinExistence type="predicted"/>
<evidence type="ECO:0000313" key="2">
    <source>
        <dbReference type="EMBL" id="KAK3291909.1"/>
    </source>
</evidence>
<evidence type="ECO:0000256" key="1">
    <source>
        <dbReference type="SAM" id="SignalP"/>
    </source>
</evidence>
<feature type="signal peptide" evidence="1">
    <location>
        <begin position="1"/>
        <end position="18"/>
    </location>
</feature>
<organism evidence="2 3">
    <name type="scientific">Chaetomium fimeti</name>
    <dbReference type="NCBI Taxonomy" id="1854472"/>
    <lineage>
        <taxon>Eukaryota</taxon>
        <taxon>Fungi</taxon>
        <taxon>Dikarya</taxon>
        <taxon>Ascomycota</taxon>
        <taxon>Pezizomycotina</taxon>
        <taxon>Sordariomycetes</taxon>
        <taxon>Sordariomycetidae</taxon>
        <taxon>Sordariales</taxon>
        <taxon>Chaetomiaceae</taxon>
        <taxon>Chaetomium</taxon>
    </lineage>
</organism>
<reference evidence="2" key="1">
    <citation type="journal article" date="2023" name="Mol. Phylogenet. Evol.">
        <title>Genome-scale phylogeny and comparative genomics of the fungal order Sordariales.</title>
        <authorList>
            <person name="Hensen N."/>
            <person name="Bonometti L."/>
            <person name="Westerberg I."/>
            <person name="Brannstrom I.O."/>
            <person name="Guillou S."/>
            <person name="Cros-Aarteil S."/>
            <person name="Calhoun S."/>
            <person name="Haridas S."/>
            <person name="Kuo A."/>
            <person name="Mondo S."/>
            <person name="Pangilinan J."/>
            <person name="Riley R."/>
            <person name="LaButti K."/>
            <person name="Andreopoulos B."/>
            <person name="Lipzen A."/>
            <person name="Chen C."/>
            <person name="Yan M."/>
            <person name="Daum C."/>
            <person name="Ng V."/>
            <person name="Clum A."/>
            <person name="Steindorff A."/>
            <person name="Ohm R.A."/>
            <person name="Martin F."/>
            <person name="Silar P."/>
            <person name="Natvig D.O."/>
            <person name="Lalanne C."/>
            <person name="Gautier V."/>
            <person name="Ament-Velasquez S.L."/>
            <person name="Kruys A."/>
            <person name="Hutchinson M.I."/>
            <person name="Powell A.J."/>
            <person name="Barry K."/>
            <person name="Miller A.N."/>
            <person name="Grigoriev I.V."/>
            <person name="Debuchy R."/>
            <person name="Gladieux P."/>
            <person name="Hiltunen Thoren M."/>
            <person name="Johannesson H."/>
        </authorList>
    </citation>
    <scope>NUCLEOTIDE SEQUENCE</scope>
    <source>
        <strain evidence="2">CBS 168.71</strain>
    </source>
</reference>
<evidence type="ECO:0000313" key="3">
    <source>
        <dbReference type="Proteomes" id="UP001278766"/>
    </source>
</evidence>
<dbReference type="EMBL" id="JAUEPN010000008">
    <property type="protein sequence ID" value="KAK3291909.1"/>
    <property type="molecule type" value="Genomic_DNA"/>
</dbReference>
<sequence length="112" mass="12699">MIFDLLPFLAMTLDLADFAAKMASRRQPNQELSPELRATICTLIATGRTQREVGELFRVSKKAVQGAVQHFETHESFHSRPRSGRPEVLTRREELYILTLINVTNLSLDPSC</sequence>